<accession>A0A8H5YQU7</accession>
<protein>
    <recommendedName>
        <fullName evidence="1">DUF7600 domain-containing protein</fullName>
    </recommendedName>
</protein>
<keyword evidence="3" id="KW-1185">Reference proteome</keyword>
<evidence type="ECO:0000259" key="1">
    <source>
        <dbReference type="Pfam" id="PF24539"/>
    </source>
</evidence>
<dbReference type="InterPro" id="IPR036404">
    <property type="entry name" value="Jacalin-like_lectin_dom_sf"/>
</dbReference>
<dbReference type="InterPro" id="IPR056021">
    <property type="entry name" value="DUF7600"/>
</dbReference>
<feature type="domain" description="DUF7600" evidence="1">
    <location>
        <begin position="329"/>
        <end position="492"/>
    </location>
</feature>
<gene>
    <name evidence="2" type="ORF">FMUND_5926</name>
</gene>
<proteinExistence type="predicted"/>
<dbReference type="SUPFAM" id="SSF81383">
    <property type="entry name" value="F-box domain"/>
    <property type="match status" value="1"/>
</dbReference>
<sequence length="654" mass="73212">MKYCTLCGLPFTRSLNEDWIEKGRVVWIEGTSWNYTAVSGVGRWGDYDDEAFFTVPIDRQSHHDNQSGLGPNIEVWLTPSNPATCCMYPDDAWGYGFHESCWSIFTKNYRPNLNVLFAVCLSMPTDGETLLDWGHDYGGASKIGRVCDMPVRTTCFRSWASVPTVLRSDPYHIPSLVKAIEGAVRLQNNVFLSRLKSTVKCLKKDIFSRLAPELLQAILTHLATSDVHSIRLASSVFATLELPESFWASRFQPGHEFDYLPEVHDKPPESWMALYHSLNIWARDVPSLVNRQRVWGLAKRLQATLTQIEGVPCQGAPLYTWFETMPDDPQPNSSEAEVPWHTASRGVSGPGSSFLYGSRVLRARTLNFPEPVKLREISVSFIDTAAGRFISGFNMIDEHNRSHVLGYHLENAMSRISLPLGDPIQGWELAMDLCGVKGIAAVRSDGTLTSWAGESADLPRWRLKGSQGISAVKAEFDALKLVSLSRDKLPNQETWLNNCLWYPEVPNEGLLFNGSKGDEPRAEYSLPVTTVLFGGSDGRYMSQLSEIVIWVFDICHLAGIEFHYIDSSHNCQLGYVGPFEENYPGRRNFTDNSYDSTVSFPIDGASGERLSGIDLRTNLDRTIRTPDYPYGTDKGWTTVRGNGSQIIGMFATLN</sequence>
<evidence type="ECO:0000313" key="2">
    <source>
        <dbReference type="EMBL" id="KAF5717108.1"/>
    </source>
</evidence>
<organism evidence="2 3">
    <name type="scientific">Fusarium mundagurra</name>
    <dbReference type="NCBI Taxonomy" id="1567541"/>
    <lineage>
        <taxon>Eukaryota</taxon>
        <taxon>Fungi</taxon>
        <taxon>Dikarya</taxon>
        <taxon>Ascomycota</taxon>
        <taxon>Pezizomycotina</taxon>
        <taxon>Sordariomycetes</taxon>
        <taxon>Hypocreomycetidae</taxon>
        <taxon>Hypocreales</taxon>
        <taxon>Nectriaceae</taxon>
        <taxon>Fusarium</taxon>
        <taxon>Fusarium fujikuroi species complex</taxon>
    </lineage>
</organism>
<dbReference type="EMBL" id="JAAOAN010000191">
    <property type="protein sequence ID" value="KAF5717108.1"/>
    <property type="molecule type" value="Genomic_DNA"/>
</dbReference>
<dbReference type="OrthoDB" id="5273847at2759"/>
<dbReference type="Proteomes" id="UP000544331">
    <property type="component" value="Unassembled WGS sequence"/>
</dbReference>
<evidence type="ECO:0000313" key="3">
    <source>
        <dbReference type="Proteomes" id="UP000544331"/>
    </source>
</evidence>
<name>A0A8H5YQU7_9HYPO</name>
<comment type="caution">
    <text evidence="2">The sequence shown here is derived from an EMBL/GenBank/DDBJ whole genome shotgun (WGS) entry which is preliminary data.</text>
</comment>
<dbReference type="SUPFAM" id="SSF51101">
    <property type="entry name" value="Mannose-binding lectins"/>
    <property type="match status" value="1"/>
</dbReference>
<dbReference type="InterPro" id="IPR036047">
    <property type="entry name" value="F-box-like_dom_sf"/>
</dbReference>
<dbReference type="AlphaFoldDB" id="A0A8H5YQU7"/>
<dbReference type="Pfam" id="PF24539">
    <property type="entry name" value="DUF7600"/>
    <property type="match status" value="1"/>
</dbReference>
<reference evidence="2 3" key="1">
    <citation type="submission" date="2020-05" db="EMBL/GenBank/DDBJ databases">
        <title>Identification and distribution of gene clusters putatively required for synthesis of sphingolipid metabolism inhibitors in phylogenetically diverse species of the filamentous fungus Fusarium.</title>
        <authorList>
            <person name="Kim H.-S."/>
            <person name="Busman M."/>
            <person name="Brown D.W."/>
            <person name="Divon H."/>
            <person name="Uhlig S."/>
            <person name="Proctor R.H."/>
        </authorList>
    </citation>
    <scope>NUCLEOTIDE SEQUENCE [LARGE SCALE GENOMIC DNA]</scope>
    <source>
        <strain evidence="2 3">NRRL 66235</strain>
    </source>
</reference>